<reference evidence="1 2" key="1">
    <citation type="journal article" date="2025" name="Int. J. Syst. Evol. Microbiol.">
        <title>Desulfovibrio falkowii sp. nov., Porphyromonas miyakawae sp. nov., Mediterraneibacter flintii sp. nov. and Owariibacterium komagatae gen. nov., sp. nov., isolated from human faeces.</title>
        <authorList>
            <person name="Hamaguchi T."/>
            <person name="Ohara M."/>
            <person name="Hisatomi A."/>
            <person name="Sekiguchi K."/>
            <person name="Takeda J.I."/>
            <person name="Ueyama J."/>
            <person name="Ito M."/>
            <person name="Nishiwaki H."/>
            <person name="Ogi T."/>
            <person name="Hirayama M."/>
            <person name="Ohkuma M."/>
            <person name="Sakamoto M."/>
            <person name="Ohno K."/>
        </authorList>
    </citation>
    <scope>NUCLEOTIDE SEQUENCE [LARGE SCALE GENOMIC DNA]</scope>
    <source>
        <strain evidence="1 2">13CB11C</strain>
    </source>
</reference>
<dbReference type="Proteomes" id="UP001628220">
    <property type="component" value="Unassembled WGS sequence"/>
</dbReference>
<protein>
    <submittedName>
        <fullName evidence="1">Uncharacterized protein</fullName>
    </submittedName>
</protein>
<evidence type="ECO:0000313" key="1">
    <source>
        <dbReference type="EMBL" id="GAB1252434.1"/>
    </source>
</evidence>
<evidence type="ECO:0000313" key="2">
    <source>
        <dbReference type="Proteomes" id="UP001628220"/>
    </source>
</evidence>
<keyword evidence="2" id="KW-1185">Reference proteome</keyword>
<accession>A0ABQ0E403</accession>
<organism evidence="1 2">
    <name type="scientific">Porphyromonas miyakawae</name>
    <dbReference type="NCBI Taxonomy" id="3137470"/>
    <lineage>
        <taxon>Bacteria</taxon>
        <taxon>Pseudomonadati</taxon>
        <taxon>Bacteroidota</taxon>
        <taxon>Bacteroidia</taxon>
        <taxon>Bacteroidales</taxon>
        <taxon>Porphyromonadaceae</taxon>
        <taxon>Porphyromonas</taxon>
    </lineage>
</organism>
<proteinExistence type="predicted"/>
<sequence>MEFITLKVYKKILTPELFREIERVNIKDGVFEEIPLFSRYKDIDFLKKYIPPEKVLEYLLHVSLFLLYDVSLYFEYIAKVSSSIFIGITLVNPEEEMDDVGFCIPNILISTKKTYKFLQHGTRFNVDKNDVLNKQWGMVGMSNMYKFYKTTTITGGEKIERIYIIPRKRLHKR</sequence>
<dbReference type="EMBL" id="BAAFSF010000004">
    <property type="protein sequence ID" value="GAB1252434.1"/>
    <property type="molecule type" value="Genomic_DNA"/>
</dbReference>
<dbReference type="Pfam" id="PF15561">
    <property type="entry name" value="Imm15"/>
    <property type="match status" value="1"/>
</dbReference>
<comment type="caution">
    <text evidence="1">The sequence shown here is derived from an EMBL/GenBank/DDBJ whole genome shotgun (WGS) entry which is preliminary data.</text>
</comment>
<dbReference type="InterPro" id="IPR028264">
    <property type="entry name" value="Imm15"/>
</dbReference>
<name>A0ABQ0E403_9PORP</name>
<gene>
    <name evidence="1" type="ORF">Tsumi_15400</name>
</gene>